<feature type="compositionally biased region" description="Basic and acidic residues" evidence="1">
    <location>
        <begin position="166"/>
        <end position="180"/>
    </location>
</feature>
<dbReference type="RefSeq" id="WP_105215510.1">
    <property type="nucleotide sequence ID" value="NZ_CP027062.1"/>
</dbReference>
<evidence type="ECO:0000256" key="1">
    <source>
        <dbReference type="SAM" id="MobiDB-lite"/>
    </source>
</evidence>
<dbReference type="KEGG" id="aue:C5O00_05065"/>
<gene>
    <name evidence="2" type="ORF">C5O00_05065</name>
</gene>
<accession>A0A2S0HV88</accession>
<protein>
    <recommendedName>
        <fullName evidence="4">DUF177 domain-containing protein</fullName>
    </recommendedName>
</protein>
<dbReference type="AlphaFoldDB" id="A0A2S0HV88"/>
<dbReference type="EMBL" id="CP027062">
    <property type="protein sequence ID" value="AVI50572.1"/>
    <property type="molecule type" value="Genomic_DNA"/>
</dbReference>
<proteinExistence type="predicted"/>
<dbReference type="Pfam" id="PF02620">
    <property type="entry name" value="YceD"/>
    <property type="match status" value="1"/>
</dbReference>
<reference evidence="2 3" key="1">
    <citation type="submission" date="2018-02" db="EMBL/GenBank/DDBJ databases">
        <title>Genomic analysis of the strain RR4-38 isolated from a seawater recirculating aquaculture system.</title>
        <authorList>
            <person name="Kim Y.-S."/>
            <person name="Jang Y.H."/>
            <person name="Kim K.-H."/>
        </authorList>
    </citation>
    <scope>NUCLEOTIDE SEQUENCE [LARGE SCALE GENOMIC DNA]</scope>
    <source>
        <strain evidence="2 3">RR4-38</strain>
    </source>
</reference>
<dbReference type="Proteomes" id="UP000238442">
    <property type="component" value="Chromosome"/>
</dbReference>
<name>A0A2S0HV88_9FLAO</name>
<keyword evidence="3" id="KW-1185">Reference proteome</keyword>
<organism evidence="2 3">
    <name type="scientific">Pukyongia salina</name>
    <dbReference type="NCBI Taxonomy" id="2094025"/>
    <lineage>
        <taxon>Bacteria</taxon>
        <taxon>Pseudomonadati</taxon>
        <taxon>Bacteroidota</taxon>
        <taxon>Flavobacteriia</taxon>
        <taxon>Flavobacteriales</taxon>
        <taxon>Flavobacteriaceae</taxon>
        <taxon>Pukyongia</taxon>
    </lineage>
</organism>
<dbReference type="OrthoDB" id="1524821at2"/>
<feature type="region of interest" description="Disordered" evidence="1">
    <location>
        <begin position="151"/>
        <end position="180"/>
    </location>
</feature>
<evidence type="ECO:0000313" key="2">
    <source>
        <dbReference type="EMBL" id="AVI50572.1"/>
    </source>
</evidence>
<dbReference type="InterPro" id="IPR003772">
    <property type="entry name" value="YceD"/>
</dbReference>
<evidence type="ECO:0000313" key="3">
    <source>
        <dbReference type="Proteomes" id="UP000238442"/>
    </source>
</evidence>
<evidence type="ECO:0008006" key="4">
    <source>
        <dbReference type="Google" id="ProtNLM"/>
    </source>
</evidence>
<sequence>MEELKEYTIPFIGLKIGEHRFNFEITNTFFEHFGYDEFEKSNIRLDVLLDKKSTLLDIYLDFSGTVGVHCDITNEPYDQAVSGKYHFVVKFGQEYNDENEDLLILPHGSHEVNIQQYVYESIVLAVPTRRIHPGVGDGTLKSEILEKLEELRPKGSNEDLSGNENTDPRWDELKKLLTDK</sequence>